<comment type="caution">
    <text evidence="2">The sequence shown here is derived from an EMBL/GenBank/DDBJ whole genome shotgun (WGS) entry which is preliminary data.</text>
</comment>
<proteinExistence type="predicted"/>
<keyword evidence="3" id="KW-1185">Reference proteome</keyword>
<evidence type="ECO:0000313" key="3">
    <source>
        <dbReference type="Proteomes" id="UP000076580"/>
    </source>
</evidence>
<evidence type="ECO:0000313" key="2">
    <source>
        <dbReference type="EMBL" id="KYK60616.1"/>
    </source>
</evidence>
<dbReference type="AlphaFoldDB" id="A0A151GU16"/>
<feature type="region of interest" description="Disordered" evidence="1">
    <location>
        <begin position="1"/>
        <end position="22"/>
    </location>
</feature>
<protein>
    <submittedName>
        <fullName evidence="2">Uncharacterized protein</fullName>
    </submittedName>
</protein>
<evidence type="ECO:0000256" key="1">
    <source>
        <dbReference type="SAM" id="MobiDB-lite"/>
    </source>
</evidence>
<sequence length="59" mass="6068">MSLGRGRTAAVDGSDQGPMPHACVYSRIQTGADLGLVKPKQRPDSSHNAAHPSPAVVSS</sequence>
<dbReference type="RefSeq" id="XP_040659968.1">
    <property type="nucleotide sequence ID" value="XM_040799085.1"/>
</dbReference>
<gene>
    <name evidence="2" type="ORF">DCS_01754</name>
</gene>
<dbReference type="Proteomes" id="UP000076580">
    <property type="component" value="Chromosome 01"/>
</dbReference>
<reference evidence="2 3" key="1">
    <citation type="journal article" date="2016" name="Sci. Rep.">
        <title>Insights into Adaptations to a Near-Obligate Nematode Endoparasitic Lifestyle from the Finished Genome of Drechmeria coniospora.</title>
        <authorList>
            <person name="Zhang L."/>
            <person name="Zhou Z."/>
            <person name="Guo Q."/>
            <person name="Fokkens L."/>
            <person name="Miskei M."/>
            <person name="Pocsi I."/>
            <person name="Zhang W."/>
            <person name="Chen M."/>
            <person name="Wang L."/>
            <person name="Sun Y."/>
            <person name="Donzelli B.G."/>
            <person name="Gibson D.M."/>
            <person name="Nelson D.R."/>
            <person name="Luo J.G."/>
            <person name="Rep M."/>
            <person name="Liu H."/>
            <person name="Yang S."/>
            <person name="Wang J."/>
            <person name="Krasnoff S.B."/>
            <person name="Xu Y."/>
            <person name="Molnar I."/>
            <person name="Lin M."/>
        </authorList>
    </citation>
    <scope>NUCLEOTIDE SEQUENCE [LARGE SCALE GENOMIC DNA]</scope>
    <source>
        <strain evidence="2 3">ARSEF 6962</strain>
    </source>
</reference>
<feature type="region of interest" description="Disordered" evidence="1">
    <location>
        <begin position="34"/>
        <end position="59"/>
    </location>
</feature>
<accession>A0A151GU16</accession>
<name>A0A151GU16_DRECN</name>
<dbReference type="GeneID" id="63714397"/>
<dbReference type="EMBL" id="LAYC01000001">
    <property type="protein sequence ID" value="KYK60616.1"/>
    <property type="molecule type" value="Genomic_DNA"/>
</dbReference>
<dbReference type="InParanoid" id="A0A151GU16"/>
<organism evidence="2 3">
    <name type="scientific">Drechmeria coniospora</name>
    <name type="common">Nematophagous fungus</name>
    <name type="synonym">Meria coniospora</name>
    <dbReference type="NCBI Taxonomy" id="98403"/>
    <lineage>
        <taxon>Eukaryota</taxon>
        <taxon>Fungi</taxon>
        <taxon>Dikarya</taxon>
        <taxon>Ascomycota</taxon>
        <taxon>Pezizomycotina</taxon>
        <taxon>Sordariomycetes</taxon>
        <taxon>Hypocreomycetidae</taxon>
        <taxon>Hypocreales</taxon>
        <taxon>Ophiocordycipitaceae</taxon>
        <taxon>Drechmeria</taxon>
    </lineage>
</organism>